<name>A0A6A4R294_LUPAL</name>
<reference evidence="3" key="1">
    <citation type="journal article" date="2020" name="Nat. Commun.">
        <title>Genome sequence of the cluster root forming white lupin.</title>
        <authorList>
            <person name="Hufnagel B."/>
            <person name="Marques A."/>
            <person name="Soriano A."/>
            <person name="Marques L."/>
            <person name="Divol F."/>
            <person name="Doumas P."/>
            <person name="Sallet E."/>
            <person name="Mancinotti D."/>
            <person name="Carrere S."/>
            <person name="Marande W."/>
            <person name="Arribat S."/>
            <person name="Keller J."/>
            <person name="Huneau C."/>
            <person name="Blein T."/>
            <person name="Aime D."/>
            <person name="Laguerre M."/>
            <person name="Taylor J."/>
            <person name="Schubert V."/>
            <person name="Nelson M."/>
            <person name="Geu-Flores F."/>
            <person name="Crespi M."/>
            <person name="Gallardo-Guerrero K."/>
            <person name="Delaux P.-M."/>
            <person name="Salse J."/>
            <person name="Berges H."/>
            <person name="Guyot R."/>
            <person name="Gouzy J."/>
            <person name="Peret B."/>
        </authorList>
    </citation>
    <scope>NUCLEOTIDE SEQUENCE [LARGE SCALE GENOMIC DNA]</scope>
    <source>
        <strain evidence="3">cv. Amiga</strain>
    </source>
</reference>
<protein>
    <submittedName>
        <fullName evidence="2">Uncharacterized protein</fullName>
    </submittedName>
</protein>
<evidence type="ECO:0000313" key="3">
    <source>
        <dbReference type="Proteomes" id="UP000447434"/>
    </source>
</evidence>
<feature type="region of interest" description="Disordered" evidence="1">
    <location>
        <begin position="1"/>
        <end position="76"/>
    </location>
</feature>
<proteinExistence type="predicted"/>
<feature type="compositionally biased region" description="Low complexity" evidence="1">
    <location>
        <begin position="36"/>
        <end position="70"/>
    </location>
</feature>
<sequence length="76" mass="9023">MPPTYYHHHSYHTSHSFPEWQTPKHEPRFPPFQHWPTPQSCYSTSQPSYSTYSPFHQSPSQPQAYYPPCQKNEGSQ</sequence>
<dbReference type="EMBL" id="WOCE01000002">
    <property type="protein sequence ID" value="KAE9619722.1"/>
    <property type="molecule type" value="Genomic_DNA"/>
</dbReference>
<organism evidence="2 3">
    <name type="scientific">Lupinus albus</name>
    <name type="common">White lupine</name>
    <name type="synonym">Lupinus termis</name>
    <dbReference type="NCBI Taxonomy" id="3870"/>
    <lineage>
        <taxon>Eukaryota</taxon>
        <taxon>Viridiplantae</taxon>
        <taxon>Streptophyta</taxon>
        <taxon>Embryophyta</taxon>
        <taxon>Tracheophyta</taxon>
        <taxon>Spermatophyta</taxon>
        <taxon>Magnoliopsida</taxon>
        <taxon>eudicotyledons</taxon>
        <taxon>Gunneridae</taxon>
        <taxon>Pentapetalae</taxon>
        <taxon>rosids</taxon>
        <taxon>fabids</taxon>
        <taxon>Fabales</taxon>
        <taxon>Fabaceae</taxon>
        <taxon>Papilionoideae</taxon>
        <taxon>50 kb inversion clade</taxon>
        <taxon>genistoids sensu lato</taxon>
        <taxon>core genistoids</taxon>
        <taxon>Genisteae</taxon>
        <taxon>Lupinus</taxon>
    </lineage>
</organism>
<accession>A0A6A4R294</accession>
<evidence type="ECO:0000256" key="1">
    <source>
        <dbReference type="SAM" id="MobiDB-lite"/>
    </source>
</evidence>
<evidence type="ECO:0000313" key="2">
    <source>
        <dbReference type="EMBL" id="KAE9619722.1"/>
    </source>
</evidence>
<comment type="caution">
    <text evidence="2">The sequence shown here is derived from an EMBL/GenBank/DDBJ whole genome shotgun (WGS) entry which is preliminary data.</text>
</comment>
<dbReference type="AlphaFoldDB" id="A0A6A4R294"/>
<gene>
    <name evidence="2" type="ORF">Lalb_Chr02g0156291</name>
</gene>
<dbReference type="Proteomes" id="UP000447434">
    <property type="component" value="Chromosome 2"/>
</dbReference>
<feature type="compositionally biased region" description="Basic residues" evidence="1">
    <location>
        <begin position="1"/>
        <end position="12"/>
    </location>
</feature>
<keyword evidence="3" id="KW-1185">Reference proteome</keyword>